<dbReference type="InterPro" id="IPR037079">
    <property type="entry name" value="AF2212/PG0164-like_sf"/>
</dbReference>
<dbReference type="Proteomes" id="UP001500326">
    <property type="component" value="Unassembled WGS sequence"/>
</dbReference>
<gene>
    <name evidence="1" type="ORF">GCM10009777_00820</name>
</gene>
<sequence length="166" mass="17450">MLVELARRPPARTGRGIRGTLDLMRFETTLLQTGNNTGIEVPPEILDELGGGKRPAVNVTVNDYSYRSTVATMGGRFLIAFSSDKRAATGLRGGDPIAVELTLDTAPRTVEVPDDLAAALAAAGARDAFDALAPSAQKAHVTNVEGAKAPETRDRRVAAIVAKLEG</sequence>
<evidence type="ECO:0000313" key="2">
    <source>
        <dbReference type="Proteomes" id="UP001500326"/>
    </source>
</evidence>
<dbReference type="Pfam" id="PF13376">
    <property type="entry name" value="OmdA"/>
    <property type="match status" value="1"/>
</dbReference>
<keyword evidence="2" id="KW-1185">Reference proteome</keyword>
<dbReference type="Pfam" id="PF08922">
    <property type="entry name" value="DUF1905"/>
    <property type="match status" value="1"/>
</dbReference>
<reference evidence="1 2" key="1">
    <citation type="journal article" date="2019" name="Int. J. Syst. Evol. Microbiol.">
        <title>The Global Catalogue of Microorganisms (GCM) 10K type strain sequencing project: providing services to taxonomists for standard genome sequencing and annotation.</title>
        <authorList>
            <consortium name="The Broad Institute Genomics Platform"/>
            <consortium name="The Broad Institute Genome Sequencing Center for Infectious Disease"/>
            <person name="Wu L."/>
            <person name="Ma J."/>
        </authorList>
    </citation>
    <scope>NUCLEOTIDE SEQUENCE [LARGE SCALE GENOMIC DNA]</scope>
    <source>
        <strain evidence="1 2">JCM 14902</strain>
    </source>
</reference>
<evidence type="ECO:0000313" key="1">
    <source>
        <dbReference type="EMBL" id="GAA1972646.1"/>
    </source>
</evidence>
<evidence type="ECO:0008006" key="3">
    <source>
        <dbReference type="Google" id="ProtNLM"/>
    </source>
</evidence>
<comment type="caution">
    <text evidence="1">The sequence shown here is derived from an EMBL/GenBank/DDBJ whole genome shotgun (WGS) entry which is preliminary data.</text>
</comment>
<proteinExistence type="predicted"/>
<dbReference type="SUPFAM" id="SSF141694">
    <property type="entry name" value="AF2212/PG0164-like"/>
    <property type="match status" value="1"/>
</dbReference>
<organism evidence="1 2">
    <name type="scientific">Microbacterium pumilum</name>
    <dbReference type="NCBI Taxonomy" id="344165"/>
    <lineage>
        <taxon>Bacteria</taxon>
        <taxon>Bacillati</taxon>
        <taxon>Actinomycetota</taxon>
        <taxon>Actinomycetes</taxon>
        <taxon>Micrococcales</taxon>
        <taxon>Microbacteriaceae</taxon>
        <taxon>Microbacterium</taxon>
    </lineage>
</organism>
<dbReference type="InterPro" id="IPR015018">
    <property type="entry name" value="DUF1905"/>
</dbReference>
<protein>
    <recommendedName>
        <fullName evidence="3">DUF1905 domain-containing protein</fullName>
    </recommendedName>
</protein>
<dbReference type="EMBL" id="BAAAOH010000001">
    <property type="protein sequence ID" value="GAA1972646.1"/>
    <property type="molecule type" value="Genomic_DNA"/>
</dbReference>
<name>A0ABN2RPF9_9MICO</name>
<dbReference type="Gene3D" id="2.40.30.100">
    <property type="entry name" value="AF2212/PG0164-like"/>
    <property type="match status" value="1"/>
</dbReference>
<accession>A0ABN2RPF9</accession>